<protein>
    <recommendedName>
        <fullName evidence="8">Probable lipid II flippase MurJ</fullName>
    </recommendedName>
</protein>
<keyword evidence="5 8" id="KW-0573">Peptidoglycan synthesis</keyword>
<reference evidence="10" key="1">
    <citation type="submission" date="2019-03" db="EMBL/GenBank/DDBJ databases">
        <title>Lake Tanganyika Metagenome-Assembled Genomes (MAGs).</title>
        <authorList>
            <person name="Tran P."/>
        </authorList>
    </citation>
    <scope>NUCLEOTIDE SEQUENCE</scope>
    <source>
        <strain evidence="10">M_DeepCast_400m_m2_100</strain>
    </source>
</reference>
<dbReference type="PANTHER" id="PTHR47019:SF1">
    <property type="entry name" value="LIPID II FLIPPASE MURJ"/>
    <property type="match status" value="1"/>
</dbReference>
<dbReference type="InterPro" id="IPR004268">
    <property type="entry name" value="MurJ"/>
</dbReference>
<dbReference type="PRINTS" id="PR01806">
    <property type="entry name" value="VIRFACTRMVIN"/>
</dbReference>
<feature type="transmembrane region" description="Helical" evidence="8">
    <location>
        <begin position="462"/>
        <end position="482"/>
    </location>
</feature>
<feature type="transmembrane region" description="Helical" evidence="8">
    <location>
        <begin position="199"/>
        <end position="218"/>
    </location>
</feature>
<dbReference type="Proteomes" id="UP000748308">
    <property type="component" value="Unassembled WGS sequence"/>
</dbReference>
<feature type="transmembrane region" description="Helical" evidence="8">
    <location>
        <begin position="170"/>
        <end position="187"/>
    </location>
</feature>
<evidence type="ECO:0000256" key="5">
    <source>
        <dbReference type="ARBA" id="ARBA00022984"/>
    </source>
</evidence>
<feature type="transmembrane region" description="Helical" evidence="8">
    <location>
        <begin position="282"/>
        <end position="301"/>
    </location>
</feature>
<keyword evidence="3 8" id="KW-0812">Transmembrane</keyword>
<evidence type="ECO:0000256" key="9">
    <source>
        <dbReference type="PIRNR" id="PIRNR002869"/>
    </source>
</evidence>
<dbReference type="GO" id="GO:0034204">
    <property type="term" value="P:lipid translocation"/>
    <property type="evidence" value="ECO:0007669"/>
    <property type="project" value="TreeGrafter"/>
</dbReference>
<evidence type="ECO:0000256" key="1">
    <source>
        <dbReference type="ARBA" id="ARBA00004651"/>
    </source>
</evidence>
<dbReference type="PIRSF" id="PIRSF002869">
    <property type="entry name" value="MviN"/>
    <property type="match status" value="1"/>
</dbReference>
<dbReference type="Pfam" id="PF03023">
    <property type="entry name" value="MurJ"/>
    <property type="match status" value="1"/>
</dbReference>
<feature type="transmembrane region" description="Helical" evidence="8">
    <location>
        <begin position="366"/>
        <end position="388"/>
    </location>
</feature>
<feature type="transmembrane region" description="Helical" evidence="8">
    <location>
        <begin position="322"/>
        <end position="346"/>
    </location>
</feature>
<evidence type="ECO:0000256" key="3">
    <source>
        <dbReference type="ARBA" id="ARBA00022692"/>
    </source>
</evidence>
<comment type="caution">
    <text evidence="8">Lacks conserved residue(s) required for the propagation of feature annotation.</text>
</comment>
<comment type="similarity">
    <text evidence="8 9">Belongs to the MurJ/MviN family.</text>
</comment>
<dbReference type="HAMAP" id="MF_02078">
    <property type="entry name" value="MurJ_MviN"/>
    <property type="match status" value="1"/>
</dbReference>
<dbReference type="GO" id="GO:0015648">
    <property type="term" value="F:lipid-linked peptidoglycan transporter activity"/>
    <property type="evidence" value="ECO:0007669"/>
    <property type="project" value="UniProtKB-UniRule"/>
</dbReference>
<keyword evidence="6 8" id="KW-1133">Transmembrane helix</keyword>
<dbReference type="CDD" id="cd13123">
    <property type="entry name" value="MATE_MurJ_like"/>
    <property type="match status" value="1"/>
</dbReference>
<gene>
    <name evidence="8 10" type="primary">murJ</name>
    <name evidence="10" type="ORF">FJY75_12570</name>
</gene>
<dbReference type="NCBIfam" id="TIGR01695">
    <property type="entry name" value="murJ_mviN"/>
    <property type="match status" value="1"/>
</dbReference>
<organism evidence="10 11">
    <name type="scientific">Eiseniibacteriota bacterium</name>
    <dbReference type="NCBI Taxonomy" id="2212470"/>
    <lineage>
        <taxon>Bacteria</taxon>
        <taxon>Candidatus Eiseniibacteriota</taxon>
    </lineage>
</organism>
<sequence>MSIPDRSGRGHWVLSAGKLSLGTLLSRLLGVARDMLRAYLFGTGIAADAFTVAFRLPNMLRALFAEGALSAAYVPVLAETLEKGEGDDWKRFVLNTASVLALTLALVCLLAILLAPLFVPLITPGFAAVPGKTALTVRLTQTLFPYLFFIGLATLAMATLHSLRHFTAPALSASVLNLAMIAAMLWVCPRLGEEPTRRIQGLAWGILAGGLLQLAIQLPPLLRHRILVRFRATLRDPRLWRVAALMLPGVLGMGVAEINAFVDTFLGSLLPAGSVSALEYGNRVMQLPLGVFAVALGTAVLPTLSRHAARGEHRELGEGFDLALRLTLFILLPMTGFLLVAHRPILQLLFERGAFGAQSLALTSRAFVFYSLGLCFYASVKVIVPVFYARQNTRAPVRTAVTAMAANIVLNVILMQWLQLGGLALATALASGLNVALLLRAMKRLYGLSPSPAVARAGLRSLAATLAACAIAMAALLLGARVAPQPPLAARAALLGGAALLAAGGYLAAARLLGSGELAFLLGLRRPRGEGGGRG</sequence>
<accession>A0A938BSD5</accession>
<dbReference type="GO" id="GO:0005886">
    <property type="term" value="C:plasma membrane"/>
    <property type="evidence" value="ECO:0007669"/>
    <property type="project" value="UniProtKB-SubCell"/>
</dbReference>
<dbReference type="AlphaFoldDB" id="A0A938BSD5"/>
<feature type="transmembrane region" description="Helical" evidence="8">
    <location>
        <begin position="239"/>
        <end position="262"/>
    </location>
</feature>
<keyword evidence="7 8" id="KW-0472">Membrane</keyword>
<evidence type="ECO:0000256" key="8">
    <source>
        <dbReference type="HAMAP-Rule" id="MF_02078"/>
    </source>
</evidence>
<evidence type="ECO:0000313" key="10">
    <source>
        <dbReference type="EMBL" id="MBM3318676.1"/>
    </source>
</evidence>
<dbReference type="GO" id="GO:0008360">
    <property type="term" value="P:regulation of cell shape"/>
    <property type="evidence" value="ECO:0007669"/>
    <property type="project" value="UniProtKB-UniRule"/>
</dbReference>
<keyword evidence="8 9" id="KW-0961">Cell wall biogenesis/degradation</keyword>
<comment type="caution">
    <text evidence="10">The sequence shown here is derived from an EMBL/GenBank/DDBJ whole genome shotgun (WGS) entry which is preliminary data.</text>
</comment>
<feature type="transmembrane region" description="Helical" evidence="8">
    <location>
        <begin position="143"/>
        <end position="163"/>
    </location>
</feature>
<feature type="transmembrane region" description="Helical" evidence="8">
    <location>
        <begin position="488"/>
        <end position="509"/>
    </location>
</feature>
<comment type="pathway">
    <text evidence="8">Cell wall biogenesis; peptidoglycan biosynthesis.</text>
</comment>
<name>A0A938BSD5_UNCEI</name>
<evidence type="ECO:0000256" key="2">
    <source>
        <dbReference type="ARBA" id="ARBA00022475"/>
    </source>
</evidence>
<comment type="subcellular location">
    <subcellularLocation>
        <location evidence="1 8">Cell membrane</location>
        <topology evidence="1 8">Multi-pass membrane protein</topology>
    </subcellularLocation>
</comment>
<evidence type="ECO:0000256" key="4">
    <source>
        <dbReference type="ARBA" id="ARBA00022960"/>
    </source>
</evidence>
<dbReference type="PANTHER" id="PTHR47019">
    <property type="entry name" value="LIPID II FLIPPASE MURJ"/>
    <property type="match status" value="1"/>
</dbReference>
<feature type="transmembrane region" description="Helical" evidence="8">
    <location>
        <begin position="99"/>
        <end position="123"/>
    </location>
</feature>
<evidence type="ECO:0000256" key="7">
    <source>
        <dbReference type="ARBA" id="ARBA00023136"/>
    </source>
</evidence>
<evidence type="ECO:0000256" key="6">
    <source>
        <dbReference type="ARBA" id="ARBA00022989"/>
    </source>
</evidence>
<dbReference type="InterPro" id="IPR051050">
    <property type="entry name" value="Lipid_II_flippase_MurJ/MviN"/>
</dbReference>
<dbReference type="GO" id="GO:0071555">
    <property type="term" value="P:cell wall organization"/>
    <property type="evidence" value="ECO:0007669"/>
    <property type="project" value="UniProtKB-UniRule"/>
</dbReference>
<dbReference type="GO" id="GO:0009252">
    <property type="term" value="P:peptidoglycan biosynthetic process"/>
    <property type="evidence" value="ECO:0007669"/>
    <property type="project" value="UniProtKB-UniRule"/>
</dbReference>
<proteinExistence type="inferred from homology"/>
<keyword evidence="4 8" id="KW-0133">Cell shape</keyword>
<dbReference type="EMBL" id="VGIY01000441">
    <property type="protein sequence ID" value="MBM3318676.1"/>
    <property type="molecule type" value="Genomic_DNA"/>
</dbReference>
<comment type="function">
    <text evidence="8 9">Involved in peptidoglycan biosynthesis. Transports lipid-linked peptidoglycan precursors from the inner to the outer leaflet of the cytoplasmic membrane.</text>
</comment>
<evidence type="ECO:0000313" key="11">
    <source>
        <dbReference type="Proteomes" id="UP000748308"/>
    </source>
</evidence>
<keyword evidence="8 9" id="KW-0813">Transport</keyword>
<keyword evidence="2 8" id="KW-1003">Cell membrane</keyword>